<dbReference type="GO" id="GO:0005524">
    <property type="term" value="F:ATP binding"/>
    <property type="evidence" value="ECO:0007669"/>
    <property type="project" value="UniProtKB-KW"/>
</dbReference>
<gene>
    <name evidence="5" type="ORF">C6569_00185</name>
</gene>
<dbReference type="EMBL" id="CP027668">
    <property type="protein sequence ID" value="AVO47439.1"/>
    <property type="molecule type" value="Genomic_DNA"/>
</dbReference>
<comment type="function">
    <text evidence="4">ATP-dependent carboxylate-amine ligase which exhibits weak glutamate--cysteine ligase activity.</text>
</comment>
<dbReference type="GO" id="GO:0042398">
    <property type="term" value="P:modified amino acid biosynthetic process"/>
    <property type="evidence" value="ECO:0007669"/>
    <property type="project" value="InterPro"/>
</dbReference>
<dbReference type="PANTHER" id="PTHR36510:SF1">
    <property type="entry name" value="GLUTAMATE--CYSTEINE LIGASE 2-RELATED"/>
    <property type="match status" value="1"/>
</dbReference>
<dbReference type="PANTHER" id="PTHR36510">
    <property type="entry name" value="GLUTAMATE--CYSTEINE LIGASE 2-RELATED"/>
    <property type="match status" value="1"/>
</dbReference>
<evidence type="ECO:0000256" key="4">
    <source>
        <dbReference type="HAMAP-Rule" id="MF_01609"/>
    </source>
</evidence>
<dbReference type="NCBIfam" id="TIGR02050">
    <property type="entry name" value="gshA_cyan_rel"/>
    <property type="match status" value="1"/>
</dbReference>
<dbReference type="EC" id="6.3.2.2" evidence="4"/>
<keyword evidence="2 4" id="KW-0547">Nucleotide-binding</keyword>
<accession>A0A2S0NGY7</accession>
<evidence type="ECO:0000256" key="3">
    <source>
        <dbReference type="ARBA" id="ARBA00022840"/>
    </source>
</evidence>
<dbReference type="Gene3D" id="3.30.590.20">
    <property type="match status" value="1"/>
</dbReference>
<dbReference type="GO" id="GO:0004357">
    <property type="term" value="F:glutamate-cysteine ligase activity"/>
    <property type="evidence" value="ECO:0007669"/>
    <property type="project" value="UniProtKB-EC"/>
</dbReference>
<organism evidence="5 6">
    <name type="scientific">Phreatobacter cathodiphilus</name>
    <dbReference type="NCBI Taxonomy" id="1868589"/>
    <lineage>
        <taxon>Bacteria</taxon>
        <taxon>Pseudomonadati</taxon>
        <taxon>Pseudomonadota</taxon>
        <taxon>Alphaproteobacteria</taxon>
        <taxon>Hyphomicrobiales</taxon>
        <taxon>Phreatobacteraceae</taxon>
        <taxon>Phreatobacter</taxon>
    </lineage>
</organism>
<protein>
    <recommendedName>
        <fullName evidence="4">Putative glutamate--cysteine ligase 2</fullName>
        <ecNumber evidence="4">6.3.2.2</ecNumber>
    </recommendedName>
    <alternativeName>
        <fullName evidence="4">Gamma-glutamylcysteine synthetase 2</fullName>
        <shortName evidence="4">GCS 2</shortName>
        <shortName evidence="4">Gamma-GCS 2</shortName>
    </alternativeName>
</protein>
<dbReference type="SUPFAM" id="SSF55931">
    <property type="entry name" value="Glutamine synthetase/guanido kinase"/>
    <property type="match status" value="1"/>
</dbReference>
<evidence type="ECO:0000313" key="5">
    <source>
        <dbReference type="EMBL" id="AVO47439.1"/>
    </source>
</evidence>
<evidence type="ECO:0000313" key="6">
    <source>
        <dbReference type="Proteomes" id="UP000237889"/>
    </source>
</evidence>
<keyword evidence="6" id="KW-1185">Reference proteome</keyword>
<reference evidence="5 6" key="1">
    <citation type="submission" date="2018-03" db="EMBL/GenBank/DDBJ databases">
        <title>Genome sequencing of Phreatobacter sp.</title>
        <authorList>
            <person name="Kim S.-J."/>
            <person name="Heo J."/>
            <person name="Kwon S.-W."/>
        </authorList>
    </citation>
    <scope>NUCLEOTIDE SEQUENCE [LARGE SCALE GENOMIC DNA]</scope>
    <source>
        <strain evidence="5 6">S-12</strain>
    </source>
</reference>
<dbReference type="AlphaFoldDB" id="A0A2S0NGY7"/>
<dbReference type="KEGG" id="phr:C6569_00185"/>
<comment type="catalytic activity">
    <reaction evidence="4">
        <text>L-cysteine + L-glutamate + ATP = gamma-L-glutamyl-L-cysteine + ADP + phosphate + H(+)</text>
        <dbReference type="Rhea" id="RHEA:13285"/>
        <dbReference type="ChEBI" id="CHEBI:15378"/>
        <dbReference type="ChEBI" id="CHEBI:29985"/>
        <dbReference type="ChEBI" id="CHEBI:30616"/>
        <dbReference type="ChEBI" id="CHEBI:35235"/>
        <dbReference type="ChEBI" id="CHEBI:43474"/>
        <dbReference type="ChEBI" id="CHEBI:58173"/>
        <dbReference type="ChEBI" id="CHEBI:456216"/>
        <dbReference type="EC" id="6.3.2.2"/>
    </reaction>
</comment>
<sequence>MSDTRRFGIEEEFFVVDAETKAVMRRMPQGFFEAAKARLGDRVGSEMLQSQIELTSSVHATASAARNELQAMRGMLGEVAAQHGLAVLASGTHPTAMWATQRASDAPRYDSVMHDLQMLGQRNIVCGLHVHAEFDDLSRRIDVMGRLMPTIPLLIALSTSSPFWQSRATGLMGYRLAAYDELPRTGLPEMFKTQAEYDDYVALLVEARVIEDSSYVWWAVRPSRRFPTLELRAPDSCTSLDDSLAIAALYRSMVRYLLRHPDFRSDLSPLSRAVAQENKWRAQRYGIHGSFVDEERRTTVSIADLVQETVTLLEEDADALGCSDDLARCLDICVRGTSADGQLTVWKSALGLAETPHDALRAVKTWIAAQTLQ</sequence>
<dbReference type="InterPro" id="IPR014746">
    <property type="entry name" value="Gln_synth/guanido_kin_cat_dom"/>
</dbReference>
<dbReference type="InterPro" id="IPR011793">
    <property type="entry name" value="YbdK"/>
</dbReference>
<dbReference type="InterPro" id="IPR006336">
    <property type="entry name" value="GCS2"/>
</dbReference>
<keyword evidence="3 4" id="KW-0067">ATP-binding</keyword>
<keyword evidence="1 4" id="KW-0436">Ligase</keyword>
<evidence type="ECO:0000256" key="1">
    <source>
        <dbReference type="ARBA" id="ARBA00022598"/>
    </source>
</evidence>
<proteinExistence type="inferred from homology"/>
<dbReference type="OrthoDB" id="9769628at2"/>
<dbReference type="Pfam" id="PF04107">
    <property type="entry name" value="GCS2"/>
    <property type="match status" value="1"/>
</dbReference>
<evidence type="ECO:0000256" key="2">
    <source>
        <dbReference type="ARBA" id="ARBA00022741"/>
    </source>
</evidence>
<dbReference type="HAMAP" id="MF_01609">
    <property type="entry name" value="Glu_cys_ligase_2"/>
    <property type="match status" value="1"/>
</dbReference>
<dbReference type="Proteomes" id="UP000237889">
    <property type="component" value="Chromosome"/>
</dbReference>
<comment type="similarity">
    <text evidence="4">Belongs to the glutamate--cysteine ligase type 2 family. YbdK subfamily.</text>
</comment>
<dbReference type="NCBIfam" id="NF010039">
    <property type="entry name" value="PRK13515.1"/>
    <property type="match status" value="1"/>
</dbReference>
<dbReference type="InterPro" id="IPR050141">
    <property type="entry name" value="GCL_type2/YbdK_subfam"/>
</dbReference>
<name>A0A2S0NGY7_9HYPH</name>
<dbReference type="RefSeq" id="WP_106750809.1">
    <property type="nucleotide sequence ID" value="NZ_CP027668.1"/>
</dbReference>